<evidence type="ECO:0000313" key="3">
    <source>
        <dbReference type="EMBL" id="VDM38547.1"/>
    </source>
</evidence>
<keyword evidence="4" id="KW-1185">Reference proteome</keyword>
<dbReference type="InterPro" id="IPR040183">
    <property type="entry name" value="THUMPD1-like"/>
</dbReference>
<name>A0A183UFF6_TOXCA</name>
<organism evidence="4 5">
    <name type="scientific">Toxocara canis</name>
    <name type="common">Canine roundworm</name>
    <dbReference type="NCBI Taxonomy" id="6265"/>
    <lineage>
        <taxon>Eukaryota</taxon>
        <taxon>Metazoa</taxon>
        <taxon>Ecdysozoa</taxon>
        <taxon>Nematoda</taxon>
        <taxon>Chromadorea</taxon>
        <taxon>Rhabditida</taxon>
        <taxon>Spirurina</taxon>
        <taxon>Ascaridomorpha</taxon>
        <taxon>Ascaridoidea</taxon>
        <taxon>Toxocaridae</taxon>
        <taxon>Toxocara</taxon>
    </lineage>
</organism>
<sequence length="328" mass="36935">MSETRKRGRQWRHVKQKSVEPGVSGLLFTCSGSEKHAVREAYNLITTLFEQQPSTAGHSDVSQSMHNDRDGACGDASESASDCDDVADVIKRFCSQGIKCCIVARESRTMADHKRRLRQRPTGVNNCIFLAFDDELAGSIYSFADRIVSMALEGPCCRLLQRVIPVEVTCQVDMSAVSREVYRLVAKHFVADNDGKWPTYSVEFKARNNSSVKRSVALNMVCETVAQIAPLCRACLQQPDIAVLFQVLHKTVLLSCIRQFHQRRKMNLHCERQSSNDTEKKPLPKQIHEQGEETVSGSSDQNEKKFDNFNCALQQVPEQEQHAITDQQ</sequence>
<dbReference type="AlphaFoldDB" id="A0A183UFF6"/>
<gene>
    <name evidence="3" type="ORF">TCNE_LOCUS7226</name>
</gene>
<feature type="domain" description="THUMP" evidence="2">
    <location>
        <begin position="173"/>
        <end position="256"/>
    </location>
</feature>
<dbReference type="GO" id="GO:0003723">
    <property type="term" value="F:RNA binding"/>
    <property type="evidence" value="ECO:0007669"/>
    <property type="project" value="InterPro"/>
</dbReference>
<dbReference type="WBParaSite" id="TCNE_0000722601-mRNA-1">
    <property type="protein sequence ID" value="TCNE_0000722601-mRNA-1"/>
    <property type="gene ID" value="TCNE_0000722601"/>
</dbReference>
<dbReference type="Proteomes" id="UP000050794">
    <property type="component" value="Unassembled WGS sequence"/>
</dbReference>
<feature type="region of interest" description="Disordered" evidence="1">
    <location>
        <begin position="269"/>
        <end position="304"/>
    </location>
</feature>
<evidence type="ECO:0000259" key="2">
    <source>
        <dbReference type="Pfam" id="PF02926"/>
    </source>
</evidence>
<dbReference type="EMBL" id="UYWY01019639">
    <property type="protein sequence ID" value="VDM38547.1"/>
    <property type="molecule type" value="Genomic_DNA"/>
</dbReference>
<evidence type="ECO:0000313" key="4">
    <source>
        <dbReference type="Proteomes" id="UP000050794"/>
    </source>
</evidence>
<dbReference type="PANTHER" id="PTHR13452">
    <property type="entry name" value="THUMP DOMAIN CONTAINING PROTEIN 1-RELATED"/>
    <property type="match status" value="1"/>
</dbReference>
<reference evidence="3 4" key="2">
    <citation type="submission" date="2018-11" db="EMBL/GenBank/DDBJ databases">
        <authorList>
            <consortium name="Pathogen Informatics"/>
        </authorList>
    </citation>
    <scope>NUCLEOTIDE SEQUENCE [LARGE SCALE GENOMIC DNA]</scope>
</reference>
<dbReference type="SUPFAM" id="SSF143437">
    <property type="entry name" value="THUMP domain-like"/>
    <property type="match status" value="1"/>
</dbReference>
<protein>
    <submittedName>
        <fullName evidence="5">THUMP domain-containing protein 1</fullName>
    </submittedName>
</protein>
<evidence type="ECO:0000313" key="5">
    <source>
        <dbReference type="WBParaSite" id="TCNE_0000722601-mRNA-1"/>
    </source>
</evidence>
<reference evidence="5" key="1">
    <citation type="submission" date="2016-06" db="UniProtKB">
        <authorList>
            <consortium name="WormBaseParasite"/>
        </authorList>
    </citation>
    <scope>IDENTIFICATION</scope>
</reference>
<feature type="compositionally biased region" description="Basic and acidic residues" evidence="1">
    <location>
        <begin position="269"/>
        <end position="291"/>
    </location>
</feature>
<proteinExistence type="predicted"/>
<dbReference type="Pfam" id="PF02926">
    <property type="entry name" value="THUMP"/>
    <property type="match status" value="1"/>
</dbReference>
<evidence type="ECO:0000256" key="1">
    <source>
        <dbReference type="SAM" id="MobiDB-lite"/>
    </source>
</evidence>
<dbReference type="PANTHER" id="PTHR13452:SF10">
    <property type="entry name" value="THUMP DOMAIN-CONTAINING PROTEIN 1"/>
    <property type="match status" value="1"/>
</dbReference>
<dbReference type="GO" id="GO:0006400">
    <property type="term" value="P:tRNA modification"/>
    <property type="evidence" value="ECO:0007669"/>
    <property type="project" value="InterPro"/>
</dbReference>
<accession>A0A183UFF6</accession>
<dbReference type="InterPro" id="IPR004114">
    <property type="entry name" value="THUMP_dom"/>
</dbReference>
<dbReference type="CDD" id="cd11717">
    <property type="entry name" value="THUMP_THUMPD1_like"/>
    <property type="match status" value="1"/>
</dbReference>
<dbReference type="Gene3D" id="3.30.2300.10">
    <property type="entry name" value="THUMP superfamily"/>
    <property type="match status" value="1"/>
</dbReference>